<gene>
    <name evidence="2" type="ORF">MNBD_ALPHA07-654</name>
</gene>
<dbReference type="EMBL" id="UOEG01000159">
    <property type="protein sequence ID" value="VAV97096.1"/>
    <property type="molecule type" value="Genomic_DNA"/>
</dbReference>
<evidence type="ECO:0000313" key="2">
    <source>
        <dbReference type="EMBL" id="VAV97096.1"/>
    </source>
</evidence>
<evidence type="ECO:0000256" key="1">
    <source>
        <dbReference type="SAM" id="MobiDB-lite"/>
    </source>
</evidence>
<dbReference type="AlphaFoldDB" id="A0A3B0S8B7"/>
<protein>
    <submittedName>
        <fullName evidence="2">Uncharacterized protein</fullName>
    </submittedName>
</protein>
<reference evidence="2" key="1">
    <citation type="submission" date="2018-06" db="EMBL/GenBank/DDBJ databases">
        <authorList>
            <person name="Zhirakovskaya E."/>
        </authorList>
    </citation>
    <scope>NUCLEOTIDE SEQUENCE</scope>
</reference>
<organism evidence="2">
    <name type="scientific">hydrothermal vent metagenome</name>
    <dbReference type="NCBI Taxonomy" id="652676"/>
    <lineage>
        <taxon>unclassified sequences</taxon>
        <taxon>metagenomes</taxon>
        <taxon>ecological metagenomes</taxon>
    </lineage>
</organism>
<name>A0A3B0S8B7_9ZZZZ</name>
<proteinExistence type="predicted"/>
<feature type="region of interest" description="Disordered" evidence="1">
    <location>
        <begin position="229"/>
        <end position="258"/>
    </location>
</feature>
<feature type="compositionally biased region" description="Basic and acidic residues" evidence="1">
    <location>
        <begin position="235"/>
        <end position="244"/>
    </location>
</feature>
<accession>A0A3B0S8B7</accession>
<sequence length="782" mass="84843">MTGRIIAYFVALFVAGPTLSEPVRVRSGEHENFTRIVFDLPKRVEWKLSQEDGKAVLAFAGQELEFDISRVFNRLSDGRLSAISAGPGNASLTIDLGCDCELAPFWYGRSSLVVDIRDVVESTVQGPMAQAAEQTIDPPQKPTRDIEMRKLSASPLIYPNIRTSTAATLTMSEFSTDITTASTKELAPAEIKIADPVSPQAPERNLQETRERLLRQIGRAASQGLLSPNVVLPRDSGRQKEQSRADVGSGDMDSPKISEAEASKEALGQINLRAQSSIDRDFLSTLSQIAGDSEGSVCIKSDQVDVAQWGTDEPFSGQIGAVRVRLSGEFDKTDEVAAMELTRLYLYFGFGVEARQTLKLVTNETRNTALLKDLAAIFENGYAPVGSQLAGQLNCGAPVSLWSALSYQTLPTDQPMDDNSILRGFNALPPHLRSYLGPILSRRFLEAERKTTSDRVLRILDRNEGTITPDSDLVKAEIVIAEGAPNKAEVLLDDVVSSGAKPSAEALLLKIKTALEMDHEISFETAQLAGAYAQEYRDEALGHELSQAYVVSLAASGAFDQSYREFARLKPELEPESQLVAQSRMLGFLATNANDMIFLKHVFSDYVGQPDVVDAQVINAVAKRLLALGFAKKARQILTPQAKGEPGRVRALLRAEISLVENNPRQAEVELLGLAGEDVNLLLAKVRSQAGEHKAAAQLFSSVNQPDIAKREAWLAEDWDMVLAANDPVLTDVAMLVKPAATMAGDLGVLAQDMALIEASISTRNTIESLLQSLPGPDGQAD</sequence>